<feature type="transmembrane region" description="Helical" evidence="1">
    <location>
        <begin position="52"/>
        <end position="73"/>
    </location>
</feature>
<comment type="caution">
    <text evidence="2">The sequence shown here is derived from an EMBL/GenBank/DDBJ whole genome shotgun (WGS) entry which is preliminary data.</text>
</comment>
<sequence length="199" mass="22876">MKPRIYEIRVSADKVSVKYRMPLWNLAIAWIVAALYIGYASICCIRKLVEPIAGASDFSSLLLSLPFALLFAFRSITMISGEVLQCNAHELHLARRRIWGRWQHLHYPSARVRCLQWAVRSAGRSSYTVLTFQYDGQTIDILKGLTWTDGDRILRACRSMGVDTIIDETDAAMRRDIDRRGWWVNPLRPDSEQNHPSSH</sequence>
<name>A0A7Y9TFL2_9BACT</name>
<keyword evidence="3" id="KW-1185">Reference proteome</keyword>
<organism evidence="2 3">
    <name type="scientific">Granulicella arctica</name>
    <dbReference type="NCBI Taxonomy" id="940613"/>
    <lineage>
        <taxon>Bacteria</taxon>
        <taxon>Pseudomonadati</taxon>
        <taxon>Acidobacteriota</taxon>
        <taxon>Terriglobia</taxon>
        <taxon>Terriglobales</taxon>
        <taxon>Acidobacteriaceae</taxon>
        <taxon>Granulicella</taxon>
    </lineage>
</organism>
<keyword evidence="1" id="KW-0472">Membrane</keyword>
<protein>
    <submittedName>
        <fullName evidence="2">Uncharacterized protein</fullName>
    </submittedName>
</protein>
<gene>
    <name evidence="2" type="ORF">HDF17_001213</name>
</gene>
<feature type="transmembrane region" description="Helical" evidence="1">
    <location>
        <begin position="21"/>
        <end position="40"/>
    </location>
</feature>
<keyword evidence="1" id="KW-0812">Transmembrane</keyword>
<proteinExistence type="predicted"/>
<reference evidence="2 3" key="1">
    <citation type="submission" date="2020-07" db="EMBL/GenBank/DDBJ databases">
        <title>Genomic Encyclopedia of Type Strains, Phase IV (KMG-V): Genome sequencing to study the core and pangenomes of soil and plant-associated prokaryotes.</title>
        <authorList>
            <person name="Whitman W."/>
        </authorList>
    </citation>
    <scope>NUCLEOTIDE SEQUENCE [LARGE SCALE GENOMIC DNA]</scope>
    <source>
        <strain evidence="2 3">X4EP2</strain>
    </source>
</reference>
<evidence type="ECO:0000313" key="3">
    <source>
        <dbReference type="Proteomes" id="UP000589520"/>
    </source>
</evidence>
<dbReference type="Proteomes" id="UP000589520">
    <property type="component" value="Unassembled WGS sequence"/>
</dbReference>
<accession>A0A7Y9TFL2</accession>
<evidence type="ECO:0000256" key="1">
    <source>
        <dbReference type="SAM" id="Phobius"/>
    </source>
</evidence>
<dbReference type="RefSeq" id="WP_179488750.1">
    <property type="nucleotide sequence ID" value="NZ_JACCCW010000001.1"/>
</dbReference>
<dbReference type="AlphaFoldDB" id="A0A7Y9TFL2"/>
<dbReference type="EMBL" id="JACCCW010000001">
    <property type="protein sequence ID" value="NYF78926.1"/>
    <property type="molecule type" value="Genomic_DNA"/>
</dbReference>
<keyword evidence="1" id="KW-1133">Transmembrane helix</keyword>
<evidence type="ECO:0000313" key="2">
    <source>
        <dbReference type="EMBL" id="NYF78926.1"/>
    </source>
</evidence>